<reference evidence="1" key="1">
    <citation type="journal article" date="2015" name="Nature">
        <title>Complex archaea that bridge the gap between prokaryotes and eukaryotes.</title>
        <authorList>
            <person name="Spang A."/>
            <person name="Saw J.H."/>
            <person name="Jorgensen S.L."/>
            <person name="Zaremba-Niedzwiedzka K."/>
            <person name="Martijn J."/>
            <person name="Lind A.E."/>
            <person name="van Eijk R."/>
            <person name="Schleper C."/>
            <person name="Guy L."/>
            <person name="Ettema T.J."/>
        </authorList>
    </citation>
    <scope>NUCLEOTIDE SEQUENCE</scope>
</reference>
<proteinExistence type="predicted"/>
<gene>
    <name evidence="1" type="ORF">LCGC14_3078830</name>
</gene>
<evidence type="ECO:0008006" key="2">
    <source>
        <dbReference type="Google" id="ProtNLM"/>
    </source>
</evidence>
<dbReference type="EMBL" id="LAZR01065701">
    <property type="protein sequence ID" value="KKK55017.1"/>
    <property type="molecule type" value="Genomic_DNA"/>
</dbReference>
<dbReference type="AlphaFoldDB" id="A0A0F8WDV6"/>
<evidence type="ECO:0000313" key="1">
    <source>
        <dbReference type="EMBL" id="KKK55017.1"/>
    </source>
</evidence>
<name>A0A0F8WDV6_9ZZZZ</name>
<sequence>MVPRTLDIKGHKFAIRQSKKKDLLSDCVGDCDPDKNLIQVYNRLPPSRKLEVLLHEVLHAMLGSHNITQEEEVCTLLGEYLVQFIRYNPDFIRHALKTLSQ</sequence>
<comment type="caution">
    <text evidence="1">The sequence shown here is derived from an EMBL/GenBank/DDBJ whole genome shotgun (WGS) entry which is preliminary data.</text>
</comment>
<organism evidence="1">
    <name type="scientific">marine sediment metagenome</name>
    <dbReference type="NCBI Taxonomy" id="412755"/>
    <lineage>
        <taxon>unclassified sequences</taxon>
        <taxon>metagenomes</taxon>
        <taxon>ecological metagenomes</taxon>
    </lineage>
</organism>
<accession>A0A0F8WDV6</accession>
<protein>
    <recommendedName>
        <fullName evidence="2">IrrE N-terminal-like domain-containing protein</fullName>
    </recommendedName>
</protein>